<organism evidence="4 5">
    <name type="scientific">Clostridium intestinale URNW</name>
    <dbReference type="NCBI Taxonomy" id="1294142"/>
    <lineage>
        <taxon>Bacteria</taxon>
        <taxon>Bacillati</taxon>
        <taxon>Bacillota</taxon>
        <taxon>Clostridia</taxon>
        <taxon>Eubacteriales</taxon>
        <taxon>Clostridiaceae</taxon>
        <taxon>Clostridium</taxon>
    </lineage>
</organism>
<protein>
    <submittedName>
        <fullName evidence="4">S-layer y and secreted protein with 1 GW repeat fusion protein</fullName>
    </submittedName>
</protein>
<dbReference type="Proteomes" id="UP000016721">
    <property type="component" value="Unassembled WGS sequence"/>
</dbReference>
<comment type="caution">
    <text evidence="4">The sequence shown here is derived from an EMBL/GenBank/DDBJ whole genome shotgun (WGS) entry which is preliminary data.</text>
</comment>
<dbReference type="PATRIC" id="fig|1294142.3.peg.511"/>
<evidence type="ECO:0000256" key="2">
    <source>
        <dbReference type="SAM" id="MobiDB-lite"/>
    </source>
</evidence>
<dbReference type="PROSITE" id="PS51257">
    <property type="entry name" value="PROKAR_LIPOPROTEIN"/>
    <property type="match status" value="1"/>
</dbReference>
<comment type="pathway">
    <text evidence="1">Cell wall biogenesis; peptidoglycan biosynthesis.</text>
</comment>
<dbReference type="PANTHER" id="PTHR38589:SF1">
    <property type="entry name" value="BLR0621 PROTEIN"/>
    <property type="match status" value="1"/>
</dbReference>
<keyword evidence="1" id="KW-0133">Cell shape</keyword>
<evidence type="ECO:0000313" key="4">
    <source>
        <dbReference type="EMBL" id="ERK32012.1"/>
    </source>
</evidence>
<dbReference type="GO" id="GO:0071555">
    <property type="term" value="P:cell wall organization"/>
    <property type="evidence" value="ECO:0007669"/>
    <property type="project" value="UniProtKB-UniRule"/>
</dbReference>
<dbReference type="AlphaFoldDB" id="U2N931"/>
<dbReference type="EMBL" id="APJA01000007">
    <property type="protein sequence ID" value="ERK32012.1"/>
    <property type="molecule type" value="Genomic_DNA"/>
</dbReference>
<proteinExistence type="predicted"/>
<reference evidence="4 5" key="1">
    <citation type="journal article" date="2013" name="Genome Announc.">
        <title>Draft Genome Sequence of the Hydrogen- and Ethanol-Producing Bacterium Clostridium intestinale Strain URNW.</title>
        <authorList>
            <person name="Lal S."/>
            <person name="Ramachandran U."/>
            <person name="Zhang X."/>
            <person name="Sparling R."/>
            <person name="Levin D.B."/>
        </authorList>
    </citation>
    <scope>NUCLEOTIDE SEQUENCE [LARGE SCALE GENOMIC DNA]</scope>
    <source>
        <strain evidence="4 5">URNW</strain>
    </source>
</reference>
<feature type="compositionally biased region" description="Basic and acidic residues" evidence="2">
    <location>
        <begin position="77"/>
        <end position="99"/>
    </location>
</feature>
<evidence type="ECO:0000259" key="3">
    <source>
        <dbReference type="PROSITE" id="PS52029"/>
    </source>
</evidence>
<evidence type="ECO:0000313" key="5">
    <source>
        <dbReference type="Proteomes" id="UP000016721"/>
    </source>
</evidence>
<feature type="active site" description="Proton donor/acceptor" evidence="1">
    <location>
        <position position="279"/>
    </location>
</feature>
<dbReference type="PROSITE" id="PS52029">
    <property type="entry name" value="LD_TPASE"/>
    <property type="match status" value="1"/>
</dbReference>
<keyword evidence="1" id="KW-0573">Peptidoglycan synthesis</keyword>
<gene>
    <name evidence="4" type="ORF">CINTURNW_0529</name>
</gene>
<keyword evidence="1" id="KW-0961">Cell wall biogenesis/degradation</keyword>
<feature type="domain" description="L,D-TPase catalytic" evidence="3">
    <location>
        <begin position="141"/>
        <end position="317"/>
    </location>
</feature>
<dbReference type="GO" id="GO:0008360">
    <property type="term" value="P:regulation of cell shape"/>
    <property type="evidence" value="ECO:0007669"/>
    <property type="project" value="UniProtKB-UniRule"/>
</dbReference>
<dbReference type="GO" id="GO:0009252">
    <property type="term" value="P:peptidoglycan biosynthetic process"/>
    <property type="evidence" value="ECO:0007669"/>
    <property type="project" value="UniProtKB-KW"/>
</dbReference>
<dbReference type="HOGENOM" id="CLU_068009_1_1_9"/>
<dbReference type="STRING" id="1294142.CINTURNW_0529"/>
<feature type="region of interest" description="Disordered" evidence="2">
    <location>
        <begin position="77"/>
        <end position="126"/>
    </location>
</feature>
<evidence type="ECO:0000256" key="1">
    <source>
        <dbReference type="PROSITE-ProRule" id="PRU01373"/>
    </source>
</evidence>
<dbReference type="InterPro" id="IPR005490">
    <property type="entry name" value="LD_TPept_cat_dom"/>
</dbReference>
<feature type="active site" description="Nucleophile" evidence="1">
    <location>
        <position position="291"/>
    </location>
</feature>
<sequence length="325" mass="36220">MYIKNKFLVVLLGLFMLLSLVGCSSQKLKEGDPNVSVTATSSEESKINDNNIVRQEKIDTKKYQLEYDKEQEKLEKERIAKEENEKKAKEDAKAKEQEIAKNNSQNNASISGNGGQNQASQGTPVSNLKAAQNSEQLIVITKTNASAYSALCSVYEKNNGEWKYVLKDVRAVTGNNGISYNRREGDKTTPAGIFTISQAFGIANNPGTSLPYRVVQGDDWWAGDSEHPETYNTWQKSPSNGWRESESERLIDYEIYKYAFVIDFNTQRTPYKGSAIFFHIAPYSGRGTAGCVGVGEGDLVKILKWINPSKNPKIIICRDGELGNF</sequence>
<dbReference type="Pfam" id="PF03734">
    <property type="entry name" value="YkuD"/>
    <property type="match status" value="1"/>
</dbReference>
<dbReference type="PANTHER" id="PTHR38589">
    <property type="entry name" value="BLR0621 PROTEIN"/>
    <property type="match status" value="1"/>
</dbReference>
<dbReference type="GO" id="GO:0016740">
    <property type="term" value="F:transferase activity"/>
    <property type="evidence" value="ECO:0007669"/>
    <property type="project" value="InterPro"/>
</dbReference>
<dbReference type="CDD" id="cd16913">
    <property type="entry name" value="YkuD_like"/>
    <property type="match status" value="1"/>
</dbReference>
<name>U2N931_9CLOT</name>
<accession>U2N931</accession>
<dbReference type="eggNOG" id="COG3786">
    <property type="taxonomic scope" value="Bacteria"/>
</dbReference>
<dbReference type="RefSeq" id="WP_021800582.1">
    <property type="nucleotide sequence ID" value="NZ_KI273145.1"/>
</dbReference>
<keyword evidence="5" id="KW-1185">Reference proteome</keyword>